<keyword evidence="3" id="KW-0489">Methyltransferase</keyword>
<dbReference type="SUPFAM" id="SSF102588">
    <property type="entry name" value="LmbE-like"/>
    <property type="match status" value="1"/>
</dbReference>
<dbReference type="EMBL" id="FUHW01000042">
    <property type="protein sequence ID" value="SJM70758.1"/>
    <property type="molecule type" value="Genomic_DNA"/>
</dbReference>
<dbReference type="InterPro" id="IPR024078">
    <property type="entry name" value="LmbE-like_dom_sf"/>
</dbReference>
<dbReference type="GO" id="GO:0008168">
    <property type="term" value="F:methyltransferase activity"/>
    <property type="evidence" value="ECO:0007669"/>
    <property type="project" value="UniProtKB-KW"/>
</dbReference>
<evidence type="ECO:0000256" key="1">
    <source>
        <dbReference type="ARBA" id="ARBA00022833"/>
    </source>
</evidence>
<reference evidence="3 4" key="1">
    <citation type="submission" date="2017-02" db="EMBL/GenBank/DDBJ databases">
        <authorList>
            <person name="Peterson S.W."/>
        </authorList>
    </citation>
    <scope>NUCLEOTIDE SEQUENCE [LARGE SCALE GENOMIC DNA]</scope>
    <source>
        <strain evidence="3 4">B Ar 00.02</strain>
    </source>
</reference>
<dbReference type="GO" id="GO:0032259">
    <property type="term" value="P:methylation"/>
    <property type="evidence" value="ECO:0007669"/>
    <property type="project" value="UniProtKB-KW"/>
</dbReference>
<accession>A0A1R4GRC9</accession>
<dbReference type="Proteomes" id="UP000195913">
    <property type="component" value="Unassembled WGS sequence"/>
</dbReference>
<keyword evidence="1" id="KW-0862">Zinc</keyword>
<organism evidence="3 4">
    <name type="scientific">Arthrobacter rhombi</name>
    <dbReference type="NCBI Taxonomy" id="71253"/>
    <lineage>
        <taxon>Bacteria</taxon>
        <taxon>Bacillati</taxon>
        <taxon>Actinomycetota</taxon>
        <taxon>Actinomycetes</taxon>
        <taxon>Micrococcales</taxon>
        <taxon>Micrococcaceae</taxon>
        <taxon>Arthrobacter</taxon>
    </lineage>
</organism>
<dbReference type="CDD" id="cd02440">
    <property type="entry name" value="AdoMet_MTases"/>
    <property type="match status" value="1"/>
</dbReference>
<dbReference type="RefSeq" id="WP_087000178.1">
    <property type="nucleotide sequence ID" value="NZ_FUHW01000042.1"/>
</dbReference>
<dbReference type="Pfam" id="PF02585">
    <property type="entry name" value="PIG-L"/>
    <property type="match status" value="1"/>
</dbReference>
<dbReference type="Gene3D" id="3.40.50.150">
    <property type="entry name" value="Vaccinia Virus protein VP39"/>
    <property type="match status" value="1"/>
</dbReference>
<dbReference type="PANTHER" id="PTHR12993">
    <property type="entry name" value="N-ACETYLGLUCOSAMINYL-PHOSPHATIDYLINOSITOL DE-N-ACETYLASE-RELATED"/>
    <property type="match status" value="1"/>
</dbReference>
<keyword evidence="3" id="KW-0808">Transferase</keyword>
<name>A0A1R4GRC9_9MICC</name>
<proteinExistence type="predicted"/>
<evidence type="ECO:0000313" key="4">
    <source>
        <dbReference type="Proteomes" id="UP000195913"/>
    </source>
</evidence>
<dbReference type="SUPFAM" id="SSF53335">
    <property type="entry name" value="S-adenosyl-L-methionine-dependent methyltransferases"/>
    <property type="match status" value="1"/>
</dbReference>
<dbReference type="GO" id="GO:0016137">
    <property type="term" value="P:glycoside metabolic process"/>
    <property type="evidence" value="ECO:0007669"/>
    <property type="project" value="UniProtKB-ARBA"/>
</dbReference>
<feature type="domain" description="Methyltransferase" evidence="2">
    <location>
        <begin position="319"/>
        <end position="413"/>
    </location>
</feature>
<sequence length="467" mass="50405">MVIFSHDEVGTAENAWVTAGIGSLPRLEDSVIPGPDGHLIVVVAHPDDESLGAAGLIHTALRRGAIVSVLICSDGEASHPSSPTYQPVQLAALRRQELDTALHLLLDGAPVAGKLSWHYLGLPDGGLARHEATVQSAINTAIDGPVGGEGSTADIAWTVLAAPYRFDAHTDHDAVGVAAARVASQRHLGLLEFPIWYWHWASPNRQEWRGWHAVELDTAARTAKQRALGAHRSQTLPLSPAPGDEALLGEGFLEHFRRPTETFRWTSPGLHDSASAARIFDELYRKKADPWDYLGSAYERRKRAVTLASLPRAHYATAIEAGCSIGVLTASLAARCSHLLGIDASQVALDAAGHRVAGLKNVSLLRADLPGEWPKVPPGSVELVVLSEIGYFLGREELQTLLEQSAVSLQPGGHLLLCHWLHPIDGWDLDGQLVHDTCRSLGWRQLVVHREEDFLLEILSAPGGTDV</sequence>
<dbReference type="InterPro" id="IPR041698">
    <property type="entry name" value="Methyltransf_25"/>
</dbReference>
<dbReference type="PANTHER" id="PTHR12993:SF29">
    <property type="entry name" value="BLR3841 PROTEIN"/>
    <property type="match status" value="1"/>
</dbReference>
<dbReference type="InterPro" id="IPR029063">
    <property type="entry name" value="SAM-dependent_MTases_sf"/>
</dbReference>
<dbReference type="Gene3D" id="3.40.50.10320">
    <property type="entry name" value="LmbE-like"/>
    <property type="match status" value="1"/>
</dbReference>
<dbReference type="InterPro" id="IPR003737">
    <property type="entry name" value="GlcNAc_PI_deacetylase-related"/>
</dbReference>
<dbReference type="GO" id="GO:0016811">
    <property type="term" value="F:hydrolase activity, acting on carbon-nitrogen (but not peptide) bonds, in linear amides"/>
    <property type="evidence" value="ECO:0007669"/>
    <property type="project" value="TreeGrafter"/>
</dbReference>
<evidence type="ECO:0000313" key="3">
    <source>
        <dbReference type="EMBL" id="SJM70758.1"/>
    </source>
</evidence>
<evidence type="ECO:0000259" key="2">
    <source>
        <dbReference type="Pfam" id="PF13649"/>
    </source>
</evidence>
<gene>
    <name evidence="3" type="ORF">FM101_12695</name>
</gene>
<protein>
    <submittedName>
        <fullName evidence="3">Methyltransferase type 12</fullName>
    </submittedName>
</protein>
<dbReference type="AlphaFoldDB" id="A0A1R4GRC9"/>
<dbReference type="Pfam" id="PF13649">
    <property type="entry name" value="Methyltransf_25"/>
    <property type="match status" value="1"/>
</dbReference>
<keyword evidence="4" id="KW-1185">Reference proteome</keyword>